<dbReference type="STRING" id="869212.Turpa_0816"/>
<dbReference type="KEGG" id="tpx:Turpa_0816"/>
<dbReference type="AlphaFoldDB" id="I4B2G0"/>
<organism evidence="1 2">
    <name type="scientific">Turneriella parva (strain ATCC BAA-1111 / DSM 21527 / NCTC 11395 / H)</name>
    <name type="common">Leptospira parva</name>
    <dbReference type="NCBI Taxonomy" id="869212"/>
    <lineage>
        <taxon>Bacteria</taxon>
        <taxon>Pseudomonadati</taxon>
        <taxon>Spirochaetota</taxon>
        <taxon>Spirochaetia</taxon>
        <taxon>Leptospirales</taxon>
        <taxon>Leptospiraceae</taxon>
        <taxon>Turneriella</taxon>
    </lineage>
</organism>
<evidence type="ECO:0000313" key="2">
    <source>
        <dbReference type="Proteomes" id="UP000006048"/>
    </source>
</evidence>
<evidence type="ECO:0000313" key="1">
    <source>
        <dbReference type="EMBL" id="AFM11467.1"/>
    </source>
</evidence>
<evidence type="ECO:0008006" key="3">
    <source>
        <dbReference type="Google" id="ProtNLM"/>
    </source>
</evidence>
<dbReference type="RefSeq" id="WP_014801985.1">
    <property type="nucleotide sequence ID" value="NC_018020.1"/>
</dbReference>
<gene>
    <name evidence="1" type="ordered locus">Turpa_0816</name>
</gene>
<dbReference type="Proteomes" id="UP000006048">
    <property type="component" value="Chromosome"/>
</dbReference>
<dbReference type="OrthoDB" id="335597at2"/>
<accession>I4B2G0</accession>
<sequence length="208" mass="24157">MLLALIYLLAADPIKTPNPNKVADFAEIESRIYRVEMLENFEEREISEILLPQENQAAVRLARELTPPVSESTQYASVRVEGPETRRVRLQFKTPREVKGYCRAFTFWLNVEKPHARLTLIVEDSDQVRHFIDSGDLQFRGWRKMRLPVAQRIRQHDLYLGEKSALKLIGIEIVFSAKYTKGKLPLILIDEIAAEVRDKYQLPPELKK</sequence>
<dbReference type="EMBL" id="CP002959">
    <property type="protein sequence ID" value="AFM11467.1"/>
    <property type="molecule type" value="Genomic_DNA"/>
</dbReference>
<keyword evidence="2" id="KW-1185">Reference proteome</keyword>
<reference evidence="1 2" key="1">
    <citation type="submission" date="2012-06" db="EMBL/GenBank/DDBJ databases">
        <title>The complete chromosome of genome of Turneriella parva DSM 21527.</title>
        <authorList>
            <consortium name="US DOE Joint Genome Institute (JGI-PGF)"/>
            <person name="Lucas S."/>
            <person name="Han J."/>
            <person name="Lapidus A."/>
            <person name="Bruce D."/>
            <person name="Goodwin L."/>
            <person name="Pitluck S."/>
            <person name="Peters L."/>
            <person name="Kyrpides N."/>
            <person name="Mavromatis K."/>
            <person name="Ivanova N."/>
            <person name="Mikhailova N."/>
            <person name="Chertkov O."/>
            <person name="Detter J.C."/>
            <person name="Tapia R."/>
            <person name="Han C."/>
            <person name="Land M."/>
            <person name="Hauser L."/>
            <person name="Markowitz V."/>
            <person name="Cheng J.-F."/>
            <person name="Hugenholtz P."/>
            <person name="Woyke T."/>
            <person name="Wu D."/>
            <person name="Gronow S."/>
            <person name="Wellnitz S."/>
            <person name="Brambilla E."/>
            <person name="Klenk H.-P."/>
            <person name="Eisen J.A."/>
        </authorList>
    </citation>
    <scope>NUCLEOTIDE SEQUENCE [LARGE SCALE GENOMIC DNA]</scope>
    <source>
        <strain evidence="2">ATCC BAA-1111 / DSM 21527 / NCTC 11395 / H</strain>
    </source>
</reference>
<dbReference type="HOGENOM" id="CLU_1320408_0_0_12"/>
<protein>
    <recommendedName>
        <fullName evidence="3">Flagellar filament outer layer protein FlaA</fullName>
    </recommendedName>
</protein>
<name>I4B2G0_TURPD</name>
<proteinExistence type="predicted"/>